<organism evidence="1 2">
    <name type="scientific">Leptospira interrogans serovar Grippotyphosa str. LT2186</name>
    <dbReference type="NCBI Taxonomy" id="1001599"/>
    <lineage>
        <taxon>Bacteria</taxon>
        <taxon>Pseudomonadati</taxon>
        <taxon>Spirochaetota</taxon>
        <taxon>Spirochaetia</taxon>
        <taxon>Leptospirales</taxon>
        <taxon>Leptospiraceae</taxon>
        <taxon>Leptospira</taxon>
    </lineage>
</organism>
<dbReference type="EMBL" id="AFME02000103">
    <property type="protein sequence ID" value="EMG12335.1"/>
    <property type="molecule type" value="Genomic_DNA"/>
</dbReference>
<reference evidence="1 2" key="1">
    <citation type="submission" date="2013-02" db="EMBL/GenBank/DDBJ databases">
        <authorList>
            <person name="Harkins D.M."/>
            <person name="Durkin A.S."/>
            <person name="Brinkac L.M."/>
            <person name="Haft D.H."/>
            <person name="Selengut J.D."/>
            <person name="Sanka R."/>
            <person name="DePew J."/>
            <person name="Purushe J."/>
            <person name="Tulsiani S.M."/>
            <person name="Graham G.C."/>
            <person name="Burns M.-A."/>
            <person name="Dohnt M.F."/>
            <person name="Smythe L.D."/>
            <person name="McKay D.B."/>
            <person name="Craig S.B."/>
            <person name="Vinetz J.M."/>
            <person name="Sutton G.G."/>
            <person name="Nierman W.C."/>
            <person name="Fouts D.E."/>
        </authorList>
    </citation>
    <scope>NUCLEOTIDE SEQUENCE [LARGE SCALE GENOMIC DNA]</scope>
    <source>
        <strain evidence="1 2">LT2186</strain>
    </source>
</reference>
<protein>
    <submittedName>
        <fullName evidence="1">Uncharacterized protein</fullName>
    </submittedName>
</protein>
<gene>
    <name evidence="1" type="ORF">LEP1GSC151_0553</name>
</gene>
<evidence type="ECO:0000313" key="2">
    <source>
        <dbReference type="Proteomes" id="UP000011776"/>
    </source>
</evidence>
<comment type="caution">
    <text evidence="1">The sequence shown here is derived from an EMBL/GenBank/DDBJ whole genome shotgun (WGS) entry which is preliminary data.</text>
</comment>
<dbReference type="BioCyc" id="LINT1001599:G11K9-4874-MONOMER"/>
<accession>M3HI58</accession>
<sequence length="830" mass="96801">MHPETAKDKYLRYLSKGHWQLFQSISTIFPDLVLNLILNAEFDFISHDSNYENLIQEILEVNPRLIELISIHLVNILLGRKSRQFDSSEGQNSPFSSEEDLGKINTKFKYEYDQACVYHYDQNTFYPVENPDRSQYWAKAIESACIFHAKKGSPDFPTIYRQLLNTPFETPVRIAFVSALEYDKEKLYLDFYLNSHSFKLSSVGPLLIQKLFFIHERLSSTEWASVENTIHSVAAYRLAKYSKDSVSNFYLEVRTSLQDAPVSAKMQRKYLWAEAIFKKRIHKWNKENLDDPITIPQVIELEARPGGIGDVTTGGAAFSEEEYLKKTLQERLQLLIDHGPGSKSNRSLGVWWVENGRLIEDIYLKDPLFMQEDIVYIAEQTELLPYRRFLIRAISTYIQKNYTTHSVNDKNLKDKNVITLQPIETITKSVLLLIARDRSDLGRDYSTPLSDFLNFICVSYEILSPEIRKLIRDQFHCHLPNIVEIEEDLQHVKDEDRGSNALNTSVNTQMGKAIEAASIILYFEKEAPIELSLIEKMSKSKEISNRVGVAARLINLKNEHRETADRILHDWDQAKDFISLQFGIRYFQHYYPSEIPKILDYLTKWIRNVEDEIQNEGDRKKLPHYSLSVSSVRLLLRLASSEEKARELLEIIFDHSVSGTYLLRTSTIYYILDYCIDPLIDYYVQLLERMSIDPFPEVRECLIQSIWQRKDHSREDVRDKIHNYPELVRRLYLNAVGGGDLNDGFLSHIICEHISQTWKDSPEWALRIFELIILENKVAYYEHDLSSFAQIIKSIYLYEKELQNRCSELLNHCIDKGWDGLDDLFGLGRA</sequence>
<name>M3HI58_LEPIR</name>
<evidence type="ECO:0000313" key="1">
    <source>
        <dbReference type="EMBL" id="EMG12335.1"/>
    </source>
</evidence>
<dbReference type="AlphaFoldDB" id="M3HI58"/>
<proteinExistence type="predicted"/>
<dbReference type="Proteomes" id="UP000011776">
    <property type="component" value="Unassembled WGS sequence"/>
</dbReference>